<keyword evidence="1" id="KW-1133">Transmembrane helix</keyword>
<gene>
    <name evidence="3" type="ORF">APLA_LOCUS12993</name>
</gene>
<evidence type="ECO:0000256" key="2">
    <source>
        <dbReference type="SAM" id="SignalP"/>
    </source>
</evidence>
<keyword evidence="2" id="KW-0732">Signal</keyword>
<feature type="transmembrane region" description="Helical" evidence="1">
    <location>
        <begin position="505"/>
        <end position="529"/>
    </location>
</feature>
<evidence type="ECO:0000313" key="3">
    <source>
        <dbReference type="EMBL" id="CAB3250095.1"/>
    </source>
</evidence>
<keyword evidence="1" id="KW-0812">Transmembrane</keyword>
<feature type="chain" id="PRO_5035841962" description="Envelope protein" evidence="2">
    <location>
        <begin position="21"/>
        <end position="575"/>
    </location>
</feature>
<dbReference type="AlphaFoldDB" id="A0A8S1AY01"/>
<name>A0A8S1AY01_ARCPL</name>
<evidence type="ECO:0000256" key="1">
    <source>
        <dbReference type="SAM" id="Phobius"/>
    </source>
</evidence>
<dbReference type="OrthoDB" id="411535at2759"/>
<accession>A0A8S1AY01</accession>
<reference evidence="3 4" key="1">
    <citation type="submission" date="2020-04" db="EMBL/GenBank/DDBJ databases">
        <authorList>
            <person name="Wallbank WR R."/>
            <person name="Pardo Diaz C."/>
            <person name="Kozak K."/>
            <person name="Martin S."/>
            <person name="Jiggins C."/>
            <person name="Moest M."/>
            <person name="Warren A I."/>
            <person name="Byers J.R.P. K."/>
            <person name="Montejo-Kovacevich G."/>
            <person name="Yen C E."/>
        </authorList>
    </citation>
    <scope>NUCLEOTIDE SEQUENCE [LARGE SCALE GENOMIC DNA]</scope>
</reference>
<dbReference type="Proteomes" id="UP000494256">
    <property type="component" value="Unassembled WGS sequence"/>
</dbReference>
<keyword evidence="1" id="KW-0472">Membrane</keyword>
<evidence type="ECO:0000313" key="4">
    <source>
        <dbReference type="Proteomes" id="UP000494256"/>
    </source>
</evidence>
<proteinExistence type="predicted"/>
<comment type="caution">
    <text evidence="3">The sequence shown here is derived from an EMBL/GenBank/DDBJ whole genome shotgun (WGS) entry which is preliminary data.</text>
</comment>
<sequence length="575" mass="66366">MLNCYRVTLLLMTTLKLALTQEIRLDNLDNGPGLLPFKLGPARVTTHHHTFLQYIDLDRIEHEINELRGQLLSFEHRLFNTTYTVYEPQIRYLMNKTNHILEHLQTLEPSRTKRGLIDGLGSLVKSITGNLDYQDAIRYNKALEVLENNQNKINSELSNRASLNKDWMKEQSSVLERLVQNQIEINNTLQSWSEKDSYRENSFHRYGRFTQTLTIITENANDVLNGLINIENMLAFTRTTTTHHSMISLKVLRLMLSKLRLVYGPEQVVDLELRDYYTLIRSGSYFVNKQIVIIFKFPIVSKSTYDLYRLSLAPNRFHRVIIPPSPFLAINRKEFVYIEAECPKYHHLSLCDETSHRRIRTTSDCIQQIILRQTIEETCIFSTVHLLKETVEQLDDRSYIISFPKAAKVRLSCGTEAYNVLNGSFLVTLPLHCSLQSPEFTILNSDDAIQGQPLKIMKIEQSIDTAIQGTPHLHLTSIDLKALHSIQEKASLRTPLQMESLDESYYYHTTLPFYVVLSGVIIFVVVSLIRRYKLRRSVNIEVAIDSNEEKHTEDAGDHALTTPSQTTIFSHKIGK</sequence>
<protein>
    <recommendedName>
        <fullName evidence="5">Envelope protein</fullName>
    </recommendedName>
</protein>
<dbReference type="EMBL" id="CADEBD010000345">
    <property type="protein sequence ID" value="CAB3250095.1"/>
    <property type="molecule type" value="Genomic_DNA"/>
</dbReference>
<organism evidence="3 4">
    <name type="scientific">Arctia plantaginis</name>
    <name type="common">Wood tiger moth</name>
    <name type="synonym">Phalaena plantaginis</name>
    <dbReference type="NCBI Taxonomy" id="874455"/>
    <lineage>
        <taxon>Eukaryota</taxon>
        <taxon>Metazoa</taxon>
        <taxon>Ecdysozoa</taxon>
        <taxon>Arthropoda</taxon>
        <taxon>Hexapoda</taxon>
        <taxon>Insecta</taxon>
        <taxon>Pterygota</taxon>
        <taxon>Neoptera</taxon>
        <taxon>Endopterygota</taxon>
        <taxon>Lepidoptera</taxon>
        <taxon>Glossata</taxon>
        <taxon>Ditrysia</taxon>
        <taxon>Noctuoidea</taxon>
        <taxon>Erebidae</taxon>
        <taxon>Arctiinae</taxon>
        <taxon>Arctia</taxon>
    </lineage>
</organism>
<feature type="signal peptide" evidence="2">
    <location>
        <begin position="1"/>
        <end position="20"/>
    </location>
</feature>
<evidence type="ECO:0008006" key="5">
    <source>
        <dbReference type="Google" id="ProtNLM"/>
    </source>
</evidence>